<dbReference type="InterPro" id="IPR002018">
    <property type="entry name" value="CarbesteraseB"/>
</dbReference>
<dbReference type="Gene3D" id="3.40.50.1820">
    <property type="entry name" value="alpha/beta hydrolase"/>
    <property type="match status" value="1"/>
</dbReference>
<organism evidence="2 3">
    <name type="scientific">Modicella reniformis</name>
    <dbReference type="NCBI Taxonomy" id="1440133"/>
    <lineage>
        <taxon>Eukaryota</taxon>
        <taxon>Fungi</taxon>
        <taxon>Fungi incertae sedis</taxon>
        <taxon>Mucoromycota</taxon>
        <taxon>Mortierellomycotina</taxon>
        <taxon>Mortierellomycetes</taxon>
        <taxon>Mortierellales</taxon>
        <taxon>Mortierellaceae</taxon>
        <taxon>Modicella</taxon>
    </lineage>
</organism>
<evidence type="ECO:0000313" key="2">
    <source>
        <dbReference type="EMBL" id="KAF9983138.1"/>
    </source>
</evidence>
<keyword evidence="3" id="KW-1185">Reference proteome</keyword>
<name>A0A9P6M9T3_9FUNG</name>
<dbReference type="SUPFAM" id="SSF53474">
    <property type="entry name" value="alpha/beta-Hydrolases"/>
    <property type="match status" value="1"/>
</dbReference>
<evidence type="ECO:0000259" key="1">
    <source>
        <dbReference type="Pfam" id="PF00135"/>
    </source>
</evidence>
<gene>
    <name evidence="2" type="ORF">BGZ65_002138</name>
</gene>
<accession>A0A9P6M9T3</accession>
<dbReference type="OrthoDB" id="2443426at2759"/>
<dbReference type="EMBL" id="JAAAHW010003509">
    <property type="protein sequence ID" value="KAF9983138.1"/>
    <property type="molecule type" value="Genomic_DNA"/>
</dbReference>
<reference evidence="2" key="1">
    <citation type="journal article" date="2020" name="Fungal Divers.">
        <title>Resolving the Mortierellaceae phylogeny through synthesis of multi-gene phylogenetics and phylogenomics.</title>
        <authorList>
            <person name="Vandepol N."/>
            <person name="Liber J."/>
            <person name="Desiro A."/>
            <person name="Na H."/>
            <person name="Kennedy M."/>
            <person name="Barry K."/>
            <person name="Grigoriev I.V."/>
            <person name="Miller A.N."/>
            <person name="O'Donnell K."/>
            <person name="Stajich J.E."/>
            <person name="Bonito G."/>
        </authorList>
    </citation>
    <scope>NUCLEOTIDE SEQUENCE</scope>
    <source>
        <strain evidence="2">MES-2147</strain>
    </source>
</reference>
<proteinExistence type="predicted"/>
<protein>
    <recommendedName>
        <fullName evidence="1">Carboxylesterase type B domain-containing protein</fullName>
    </recommendedName>
</protein>
<feature type="domain" description="Carboxylesterase type B" evidence="1">
    <location>
        <begin position="30"/>
        <end position="144"/>
    </location>
</feature>
<dbReference type="InterPro" id="IPR029058">
    <property type="entry name" value="AB_hydrolase_fold"/>
</dbReference>
<dbReference type="Pfam" id="PF00135">
    <property type="entry name" value="COesterase"/>
    <property type="match status" value="1"/>
</dbReference>
<dbReference type="AlphaFoldDB" id="A0A9P6M9T3"/>
<dbReference type="Proteomes" id="UP000749646">
    <property type="component" value="Unassembled WGS sequence"/>
</dbReference>
<sequence>MQNWPQIVNKLVSVPDLTPLFDSAYGIPQTDEDIVRIVRQYIGHSFFHYPTQVLYDQFVELAKVRGGLKVARYLFDVEMRAMSERAPGLGAMHGGELPLVFSSPEAKTFLTEKELAVSKEMQRIWIGLANQHEDPVKTRTIQFNVADQVDGSEAKGEHWKGLYLSKEASEFWKAVTKSYESS</sequence>
<evidence type="ECO:0000313" key="3">
    <source>
        <dbReference type="Proteomes" id="UP000749646"/>
    </source>
</evidence>
<comment type="caution">
    <text evidence="2">The sequence shown here is derived from an EMBL/GenBank/DDBJ whole genome shotgun (WGS) entry which is preliminary data.</text>
</comment>